<sequence>MFYIAQHPDTGNIWDTWLYFREGTYYLYYLAAAGEQWDNISMATSSDGVHWDEIGPVLCKGDGVTWMGTGSTWRSPNFASDGKFIMNFSEWTGPRQTIFFADSTDLIHWTRLGDELEFVQDERWYTRQGRWDCIWTIAKPDGDGLYGYWTATPREETGGRFGFGQSRDGVTWEALQPPVVHGIGEGEVGAIETIGGKYYMMFGAGGMYTLIADEPEGPFHLAETNAMLLGGHTYFSRFFPVGDEMLINHHSILREGPVHMGLLKRAVVDSEGVLRVAWWGGNDALKAESVDVIAPQTAPGPGAAMLGNCFDLQRGLVLEGELSLPVADDAGCGLYIECEGGGGVAIVFDSTGAAELGTINADGSGFDVEIAEDRKMTFGERAAFRLLLKGQLLEVYLGDFLIECFSLPRAATGRVGLIGADAASLDGLRAWSPR</sequence>
<gene>
    <name evidence="1" type="ORF">LCGC14_0467700</name>
</gene>
<evidence type="ECO:0000313" key="1">
    <source>
        <dbReference type="EMBL" id="KKN66830.1"/>
    </source>
</evidence>
<evidence type="ECO:0008006" key="2">
    <source>
        <dbReference type="Google" id="ProtNLM"/>
    </source>
</evidence>
<accession>A0A0F9SD99</accession>
<dbReference type="SUPFAM" id="SSF75005">
    <property type="entry name" value="Arabinanase/levansucrase/invertase"/>
    <property type="match status" value="1"/>
</dbReference>
<dbReference type="Gene3D" id="2.115.10.20">
    <property type="entry name" value="Glycosyl hydrolase domain, family 43"/>
    <property type="match status" value="2"/>
</dbReference>
<reference evidence="1" key="1">
    <citation type="journal article" date="2015" name="Nature">
        <title>Complex archaea that bridge the gap between prokaryotes and eukaryotes.</title>
        <authorList>
            <person name="Spang A."/>
            <person name="Saw J.H."/>
            <person name="Jorgensen S.L."/>
            <person name="Zaremba-Niedzwiedzka K."/>
            <person name="Martijn J."/>
            <person name="Lind A.E."/>
            <person name="van Eijk R."/>
            <person name="Schleper C."/>
            <person name="Guy L."/>
            <person name="Ettema T.J."/>
        </authorList>
    </citation>
    <scope>NUCLEOTIDE SEQUENCE</scope>
</reference>
<comment type="caution">
    <text evidence="1">The sequence shown here is derived from an EMBL/GenBank/DDBJ whole genome shotgun (WGS) entry which is preliminary data.</text>
</comment>
<dbReference type="AlphaFoldDB" id="A0A0F9SD99"/>
<name>A0A0F9SD99_9ZZZZ</name>
<protein>
    <recommendedName>
        <fullName evidence="2">Glycosyl hydrolase family 32 N-terminal domain-containing protein</fullName>
    </recommendedName>
</protein>
<proteinExistence type="predicted"/>
<dbReference type="InterPro" id="IPR023296">
    <property type="entry name" value="Glyco_hydro_beta-prop_sf"/>
</dbReference>
<dbReference type="EMBL" id="LAZR01000489">
    <property type="protein sequence ID" value="KKN66830.1"/>
    <property type="molecule type" value="Genomic_DNA"/>
</dbReference>
<organism evidence="1">
    <name type="scientific">marine sediment metagenome</name>
    <dbReference type="NCBI Taxonomy" id="412755"/>
    <lineage>
        <taxon>unclassified sequences</taxon>
        <taxon>metagenomes</taxon>
        <taxon>ecological metagenomes</taxon>
    </lineage>
</organism>